<evidence type="ECO:0000313" key="2">
    <source>
        <dbReference type="Proteomes" id="UP001283361"/>
    </source>
</evidence>
<dbReference type="AlphaFoldDB" id="A0AAE1DE52"/>
<keyword evidence="2" id="KW-1185">Reference proteome</keyword>
<sequence length="165" mass="18704">MAIWWFYWPDGTRVLADTASINLHTQRPSRSTLTGPVGHFVVSSHAWTHAHPQHIHGDNAGEAPCFKLIPTLFIQECACLSLVPKLYLPEILQVMGTQISLKVNKKFPISQMKQKIKGNNLVRFVRINSPYRDVRRLLQQQLSLVPLIDLPDPSAPRSKSTCTVW</sequence>
<dbReference type="Proteomes" id="UP001283361">
    <property type="component" value="Unassembled WGS sequence"/>
</dbReference>
<reference evidence="1" key="1">
    <citation type="journal article" date="2023" name="G3 (Bethesda)">
        <title>A reference genome for the long-term kleptoplast-retaining sea slug Elysia crispata morphotype clarki.</title>
        <authorList>
            <person name="Eastman K.E."/>
            <person name="Pendleton A.L."/>
            <person name="Shaikh M.A."/>
            <person name="Suttiyut T."/>
            <person name="Ogas R."/>
            <person name="Tomko P."/>
            <person name="Gavelis G."/>
            <person name="Widhalm J.R."/>
            <person name="Wisecaver J.H."/>
        </authorList>
    </citation>
    <scope>NUCLEOTIDE SEQUENCE</scope>
    <source>
        <strain evidence="1">ECLA1</strain>
    </source>
</reference>
<protein>
    <submittedName>
        <fullName evidence="1">Uncharacterized protein</fullName>
    </submittedName>
</protein>
<comment type="caution">
    <text evidence="1">The sequence shown here is derived from an EMBL/GenBank/DDBJ whole genome shotgun (WGS) entry which is preliminary data.</text>
</comment>
<name>A0AAE1DE52_9GAST</name>
<gene>
    <name evidence="1" type="ORF">RRG08_018033</name>
</gene>
<proteinExistence type="predicted"/>
<dbReference type="EMBL" id="JAWDGP010004170">
    <property type="protein sequence ID" value="KAK3767162.1"/>
    <property type="molecule type" value="Genomic_DNA"/>
</dbReference>
<accession>A0AAE1DE52</accession>
<organism evidence="1 2">
    <name type="scientific">Elysia crispata</name>
    <name type="common">lettuce slug</name>
    <dbReference type="NCBI Taxonomy" id="231223"/>
    <lineage>
        <taxon>Eukaryota</taxon>
        <taxon>Metazoa</taxon>
        <taxon>Spiralia</taxon>
        <taxon>Lophotrochozoa</taxon>
        <taxon>Mollusca</taxon>
        <taxon>Gastropoda</taxon>
        <taxon>Heterobranchia</taxon>
        <taxon>Euthyneura</taxon>
        <taxon>Panpulmonata</taxon>
        <taxon>Sacoglossa</taxon>
        <taxon>Placobranchoidea</taxon>
        <taxon>Plakobranchidae</taxon>
        <taxon>Elysia</taxon>
    </lineage>
</organism>
<evidence type="ECO:0000313" key="1">
    <source>
        <dbReference type="EMBL" id="KAK3767162.1"/>
    </source>
</evidence>